<dbReference type="EMBL" id="CAUWAG010000020">
    <property type="protein sequence ID" value="CAJ2512897.1"/>
    <property type="molecule type" value="Genomic_DNA"/>
</dbReference>
<dbReference type="GO" id="GO:0016491">
    <property type="term" value="F:oxidoreductase activity"/>
    <property type="evidence" value="ECO:0007669"/>
    <property type="project" value="InterPro"/>
</dbReference>
<comment type="caution">
    <text evidence="2">The sequence shown here is derived from an EMBL/GenBank/DDBJ whole genome shotgun (WGS) entry which is preliminary data.</text>
</comment>
<dbReference type="Pfam" id="PF08031">
    <property type="entry name" value="BBE"/>
    <property type="match status" value="1"/>
</dbReference>
<accession>A0AAI8VXJ5</accession>
<reference evidence="2" key="1">
    <citation type="submission" date="2023-10" db="EMBL/GenBank/DDBJ databases">
        <authorList>
            <person name="Hackl T."/>
        </authorList>
    </citation>
    <scope>NUCLEOTIDE SEQUENCE</scope>
</reference>
<dbReference type="Proteomes" id="UP001295740">
    <property type="component" value="Unassembled WGS sequence"/>
</dbReference>
<dbReference type="InterPro" id="IPR012951">
    <property type="entry name" value="BBE"/>
</dbReference>
<dbReference type="Gene3D" id="3.30.465.10">
    <property type="match status" value="1"/>
</dbReference>
<evidence type="ECO:0000313" key="2">
    <source>
        <dbReference type="EMBL" id="CAJ2512897.1"/>
    </source>
</evidence>
<gene>
    <name evidence="2" type="ORF">KHLLAP_LOCUS13365</name>
</gene>
<name>A0AAI8VXJ5_9PEZI</name>
<evidence type="ECO:0000313" key="3">
    <source>
        <dbReference type="Proteomes" id="UP001295740"/>
    </source>
</evidence>
<evidence type="ECO:0000259" key="1">
    <source>
        <dbReference type="Pfam" id="PF08031"/>
    </source>
</evidence>
<sequence>MAVPEDSTAYPWRDTTAYILLQFEWEEAGSGVDGPANALGRELRSDFVDTSGYPDLSVYVNYAHGDETVEQIYGAEKLSHLAQIKSVWDPDNVFAYFNPLPATYP</sequence>
<keyword evidence="3" id="KW-1185">Reference proteome</keyword>
<organism evidence="2 3">
    <name type="scientific">Anthostomella pinea</name>
    <dbReference type="NCBI Taxonomy" id="933095"/>
    <lineage>
        <taxon>Eukaryota</taxon>
        <taxon>Fungi</taxon>
        <taxon>Dikarya</taxon>
        <taxon>Ascomycota</taxon>
        <taxon>Pezizomycotina</taxon>
        <taxon>Sordariomycetes</taxon>
        <taxon>Xylariomycetidae</taxon>
        <taxon>Xylariales</taxon>
        <taxon>Xylariaceae</taxon>
        <taxon>Anthostomella</taxon>
    </lineage>
</organism>
<dbReference type="Gene3D" id="3.40.462.20">
    <property type="match status" value="1"/>
</dbReference>
<proteinExistence type="predicted"/>
<dbReference type="InterPro" id="IPR016169">
    <property type="entry name" value="FAD-bd_PCMH_sub2"/>
</dbReference>
<dbReference type="GO" id="GO:0050660">
    <property type="term" value="F:flavin adenine dinucleotide binding"/>
    <property type="evidence" value="ECO:0007669"/>
    <property type="project" value="InterPro"/>
</dbReference>
<feature type="domain" description="Berberine/berberine-like" evidence="1">
    <location>
        <begin position="58"/>
        <end position="96"/>
    </location>
</feature>
<protein>
    <submittedName>
        <fullName evidence="2">Uu.00g010160.m01.CDS01</fullName>
    </submittedName>
</protein>
<dbReference type="AlphaFoldDB" id="A0AAI8VXJ5"/>